<feature type="transmembrane region" description="Helical" evidence="6">
    <location>
        <begin position="102"/>
        <end position="121"/>
    </location>
</feature>
<evidence type="ECO:0000256" key="4">
    <source>
        <dbReference type="ARBA" id="ARBA00023136"/>
    </source>
</evidence>
<feature type="transmembrane region" description="Helical" evidence="6">
    <location>
        <begin position="243"/>
        <end position="262"/>
    </location>
</feature>
<dbReference type="InterPro" id="IPR005828">
    <property type="entry name" value="MFS_sugar_transport-like"/>
</dbReference>
<feature type="transmembrane region" description="Helical" evidence="6">
    <location>
        <begin position="497"/>
        <end position="520"/>
    </location>
</feature>
<evidence type="ECO:0000313" key="8">
    <source>
        <dbReference type="EMBL" id="CAH2229092.1"/>
    </source>
</evidence>
<evidence type="ECO:0000256" key="2">
    <source>
        <dbReference type="ARBA" id="ARBA00022692"/>
    </source>
</evidence>
<feature type="transmembrane region" description="Helical" evidence="6">
    <location>
        <begin position="212"/>
        <end position="234"/>
    </location>
</feature>
<dbReference type="Gene3D" id="1.20.1250.20">
    <property type="entry name" value="MFS general substrate transporter like domains"/>
    <property type="match status" value="1"/>
</dbReference>
<dbReference type="SUPFAM" id="SSF103473">
    <property type="entry name" value="MFS general substrate transporter"/>
    <property type="match status" value="1"/>
</dbReference>
<feature type="transmembrane region" description="Helical" evidence="6">
    <location>
        <begin position="441"/>
        <end position="463"/>
    </location>
</feature>
<organism evidence="8 9">
    <name type="scientific">Pararge aegeria aegeria</name>
    <dbReference type="NCBI Taxonomy" id="348720"/>
    <lineage>
        <taxon>Eukaryota</taxon>
        <taxon>Metazoa</taxon>
        <taxon>Ecdysozoa</taxon>
        <taxon>Arthropoda</taxon>
        <taxon>Hexapoda</taxon>
        <taxon>Insecta</taxon>
        <taxon>Pterygota</taxon>
        <taxon>Neoptera</taxon>
        <taxon>Endopterygota</taxon>
        <taxon>Lepidoptera</taxon>
        <taxon>Glossata</taxon>
        <taxon>Ditrysia</taxon>
        <taxon>Papilionoidea</taxon>
        <taxon>Nymphalidae</taxon>
        <taxon>Satyrinae</taxon>
        <taxon>Satyrini</taxon>
        <taxon>Parargina</taxon>
        <taxon>Pararge</taxon>
    </lineage>
</organism>
<evidence type="ECO:0000256" key="3">
    <source>
        <dbReference type="ARBA" id="ARBA00022989"/>
    </source>
</evidence>
<evidence type="ECO:0000256" key="5">
    <source>
        <dbReference type="SAM" id="MobiDB-lite"/>
    </source>
</evidence>
<keyword evidence="2 6" id="KW-0812">Transmembrane</keyword>
<keyword evidence="9" id="KW-1185">Reference proteome</keyword>
<comment type="subcellular location">
    <subcellularLocation>
        <location evidence="1">Membrane</location>
        <topology evidence="1">Multi-pass membrane protein</topology>
    </subcellularLocation>
</comment>
<keyword evidence="3 6" id="KW-1133">Transmembrane helix</keyword>
<evidence type="ECO:0000256" key="6">
    <source>
        <dbReference type="SAM" id="Phobius"/>
    </source>
</evidence>
<evidence type="ECO:0000259" key="7">
    <source>
        <dbReference type="PROSITE" id="PS50850"/>
    </source>
</evidence>
<dbReference type="InterPro" id="IPR020846">
    <property type="entry name" value="MFS_dom"/>
</dbReference>
<accession>A0A8S4R2U7</accession>
<feature type="transmembrane region" description="Helical" evidence="6">
    <location>
        <begin position="558"/>
        <end position="580"/>
    </location>
</feature>
<feature type="domain" description="Major facilitator superfamily (MFS) profile" evidence="7">
    <location>
        <begin position="169"/>
        <end position="585"/>
    </location>
</feature>
<feature type="transmembrane region" description="Helical" evidence="6">
    <location>
        <begin position="297"/>
        <end position="323"/>
    </location>
</feature>
<feature type="region of interest" description="Disordered" evidence="5">
    <location>
        <begin position="591"/>
        <end position="611"/>
    </location>
</feature>
<evidence type="ECO:0000256" key="1">
    <source>
        <dbReference type="ARBA" id="ARBA00004141"/>
    </source>
</evidence>
<feature type="compositionally biased region" description="Polar residues" evidence="5">
    <location>
        <begin position="591"/>
        <end position="605"/>
    </location>
</feature>
<dbReference type="GO" id="GO:0022857">
    <property type="term" value="F:transmembrane transporter activity"/>
    <property type="evidence" value="ECO:0007669"/>
    <property type="project" value="InterPro"/>
</dbReference>
<feature type="transmembrane region" description="Helical" evidence="6">
    <location>
        <begin position="268"/>
        <end position="290"/>
    </location>
</feature>
<protein>
    <submittedName>
        <fullName evidence="8">Jg2537 protein</fullName>
    </submittedName>
</protein>
<feature type="transmembrane region" description="Helical" evidence="6">
    <location>
        <begin position="532"/>
        <end position="552"/>
    </location>
</feature>
<dbReference type="InterPro" id="IPR005829">
    <property type="entry name" value="Sugar_transporter_CS"/>
</dbReference>
<dbReference type="PROSITE" id="PS00216">
    <property type="entry name" value="SUGAR_TRANSPORT_1"/>
    <property type="match status" value="1"/>
</dbReference>
<dbReference type="AlphaFoldDB" id="A0A8S4R2U7"/>
<evidence type="ECO:0000313" key="9">
    <source>
        <dbReference type="Proteomes" id="UP000838756"/>
    </source>
</evidence>
<dbReference type="GO" id="GO:0016020">
    <property type="term" value="C:membrane"/>
    <property type="evidence" value="ECO:0007669"/>
    <property type="project" value="UniProtKB-SubCell"/>
</dbReference>
<dbReference type="Pfam" id="PF00083">
    <property type="entry name" value="Sugar_tr"/>
    <property type="match status" value="1"/>
</dbReference>
<gene>
    <name evidence="8" type="primary">jg2537</name>
    <name evidence="8" type="ORF">PAEG_LOCUS8579</name>
</gene>
<dbReference type="PANTHER" id="PTHR24064">
    <property type="entry name" value="SOLUTE CARRIER FAMILY 22 MEMBER"/>
    <property type="match status" value="1"/>
</dbReference>
<dbReference type="OrthoDB" id="3936150at2759"/>
<reference evidence="8" key="1">
    <citation type="submission" date="2022-03" db="EMBL/GenBank/DDBJ databases">
        <authorList>
            <person name="Lindestad O."/>
        </authorList>
    </citation>
    <scope>NUCLEOTIDE SEQUENCE</scope>
</reference>
<feature type="transmembrane region" description="Helical" evidence="6">
    <location>
        <begin position="470"/>
        <end position="491"/>
    </location>
</feature>
<dbReference type="Proteomes" id="UP000838756">
    <property type="component" value="Unassembled WGS sequence"/>
</dbReference>
<dbReference type="PROSITE" id="PS50850">
    <property type="entry name" value="MFS"/>
    <property type="match status" value="1"/>
</dbReference>
<name>A0A8S4R2U7_9NEOP</name>
<dbReference type="InterPro" id="IPR036259">
    <property type="entry name" value="MFS_trans_sf"/>
</dbReference>
<dbReference type="EMBL" id="CAKXAJ010024682">
    <property type="protein sequence ID" value="CAH2229092.1"/>
    <property type="molecule type" value="Genomic_DNA"/>
</dbReference>
<proteinExistence type="predicted"/>
<keyword evidence="4 6" id="KW-0472">Membrane</keyword>
<comment type="caution">
    <text evidence="8">The sequence shown here is derived from an EMBL/GenBank/DDBJ whole genome shotgun (WGS) entry which is preliminary data.</text>
</comment>
<feature type="transmembrane region" description="Helical" evidence="6">
    <location>
        <begin position="412"/>
        <end position="429"/>
    </location>
</feature>
<sequence length="611" mass="66979">MRLVGTPWGLSRYESGLTTVPPRGAVVSVRISHVQALAPFGYGTLKTRAVLNRDACVAGLSFFVTVIPNQGLNKDKHQEPIEGNEQGDVVSAVIGDYGRWQLLMTFLLSLFSFPCTFHIYLPTFTAKMTNFWCRRPDNLSSLPLDDWVNYSQPIDACYVRLLPAGISAESIINNTAPILDSFQKCTEWDYDRSEVGATIISEWNLVCDNANLTVLAEVVFLVGVGVGGVIGGWISDKFGRKRILMGMMVAQSALAILSLLVSSYLQYVVVRLFMGLVSVSVVYAAFVLSVELVGGPWVTIAGVCNFFPLPLAYVIVSLLSMIMPNWRDVQLALTVPGCFLIALWFVLPESPRWLLSVGRTQEAKVILEKAAKFNNKGSVIDLDKMLSLYKPETRKEEPSVLMLFKGNLMKRTFCLFIAWFSMTIAYYGLVLNIGKFNMGDLHMTSIILALVEVPAIAISIPILFKAGRRLPIFTSMVICGAACIASELLSISFNEEWVMIACLMVGKFAIATTNMMLPIFTAELYPTIIRNLGVGASQISSGLALICIPYLWELTKLNLHLPMATIAALSAAGGTIVLLLPDTIVSSKENTRQSASSPCNGTFTVTDDRGH</sequence>